<dbReference type="InterPro" id="IPR011527">
    <property type="entry name" value="ABC1_TM_dom"/>
</dbReference>
<evidence type="ECO:0000259" key="11">
    <source>
        <dbReference type="PROSITE" id="PS50893"/>
    </source>
</evidence>
<dbReference type="PANTHER" id="PTHR24221:SF503">
    <property type="entry name" value="MITOCHONDRIAL POTASSIUM CHANNEL ATP-BINDING SUBUNIT"/>
    <property type="match status" value="1"/>
</dbReference>
<feature type="transmembrane region" description="Helical" evidence="10">
    <location>
        <begin position="481"/>
        <end position="501"/>
    </location>
</feature>
<feature type="transmembrane region" description="Helical" evidence="10">
    <location>
        <begin position="175"/>
        <end position="192"/>
    </location>
</feature>
<feature type="transmembrane region" description="Helical" evidence="10">
    <location>
        <begin position="242"/>
        <end position="260"/>
    </location>
</feature>
<dbReference type="InterPro" id="IPR027417">
    <property type="entry name" value="P-loop_NTPase"/>
</dbReference>
<feature type="transmembrane region" description="Helical" evidence="10">
    <location>
        <begin position="93"/>
        <end position="111"/>
    </location>
</feature>
<keyword evidence="2" id="KW-0813">Transport</keyword>
<dbReference type="InterPro" id="IPR039421">
    <property type="entry name" value="Type_1_exporter"/>
</dbReference>
<evidence type="ECO:0000313" key="13">
    <source>
        <dbReference type="EMBL" id="OBS24329.1"/>
    </source>
</evidence>
<dbReference type="PROSITE" id="PS50929">
    <property type="entry name" value="ABC_TM1F"/>
    <property type="match status" value="1"/>
</dbReference>
<dbReference type="STRING" id="36050.A0A1B8AUX0"/>
<evidence type="ECO:0000259" key="12">
    <source>
        <dbReference type="PROSITE" id="PS50929"/>
    </source>
</evidence>
<dbReference type="InterPro" id="IPR017871">
    <property type="entry name" value="ABC_transporter-like_CS"/>
</dbReference>
<dbReference type="Gene3D" id="3.40.50.300">
    <property type="entry name" value="P-loop containing nucleotide triphosphate hydrolases"/>
    <property type="match status" value="1"/>
</dbReference>
<evidence type="ECO:0000256" key="5">
    <source>
        <dbReference type="ARBA" id="ARBA00022840"/>
    </source>
</evidence>
<evidence type="ECO:0008006" key="15">
    <source>
        <dbReference type="Google" id="ProtNLM"/>
    </source>
</evidence>
<evidence type="ECO:0000256" key="4">
    <source>
        <dbReference type="ARBA" id="ARBA00022741"/>
    </source>
</evidence>
<feature type="domain" description="ABC transporter" evidence="11">
    <location>
        <begin position="760"/>
        <end position="994"/>
    </location>
</feature>
<feature type="transmembrane region" description="Helical" evidence="10">
    <location>
        <begin position="557"/>
        <end position="577"/>
    </location>
</feature>
<feature type="transmembrane region" description="Helical" evidence="10">
    <location>
        <begin position="204"/>
        <end position="222"/>
    </location>
</feature>
<feature type="domain" description="ABC transmembrane type-1" evidence="12">
    <location>
        <begin position="445"/>
        <end position="726"/>
    </location>
</feature>
<evidence type="ECO:0000313" key="14">
    <source>
        <dbReference type="Proteomes" id="UP000091967"/>
    </source>
</evidence>
<evidence type="ECO:0000256" key="1">
    <source>
        <dbReference type="ARBA" id="ARBA00004141"/>
    </source>
</evidence>
<evidence type="ECO:0000256" key="8">
    <source>
        <dbReference type="ARBA" id="ARBA00024363"/>
    </source>
</evidence>
<dbReference type="Proteomes" id="UP000091967">
    <property type="component" value="Unassembled WGS sequence"/>
</dbReference>
<dbReference type="InterPro" id="IPR003439">
    <property type="entry name" value="ABC_transporter-like_ATP-bd"/>
</dbReference>
<dbReference type="SUPFAM" id="SSF52540">
    <property type="entry name" value="P-loop containing nucleoside triphosphate hydrolases"/>
    <property type="match status" value="1"/>
</dbReference>
<dbReference type="PROSITE" id="PS00211">
    <property type="entry name" value="ABC_TRANSPORTER_1"/>
    <property type="match status" value="1"/>
</dbReference>
<evidence type="ECO:0000256" key="6">
    <source>
        <dbReference type="ARBA" id="ARBA00022989"/>
    </source>
</evidence>
<feature type="region of interest" description="Disordered" evidence="9">
    <location>
        <begin position="370"/>
        <end position="395"/>
    </location>
</feature>
<keyword evidence="6 10" id="KW-1133">Transmembrane helix</keyword>
<evidence type="ECO:0000256" key="3">
    <source>
        <dbReference type="ARBA" id="ARBA00022692"/>
    </source>
</evidence>
<dbReference type="SMART" id="SM00382">
    <property type="entry name" value="AAA"/>
    <property type="match status" value="1"/>
</dbReference>
<dbReference type="Pfam" id="PF00664">
    <property type="entry name" value="ABC_membrane"/>
    <property type="match status" value="1"/>
</dbReference>
<dbReference type="FunFam" id="3.40.50.300:FF:000287">
    <property type="entry name" value="Multidrug ABC transporter ATP-binding protein"/>
    <property type="match status" value="1"/>
</dbReference>
<comment type="subcellular location">
    <subcellularLocation>
        <location evidence="1">Membrane</location>
        <topology evidence="1">Multi-pass membrane protein</topology>
    </subcellularLocation>
</comment>
<evidence type="ECO:0000256" key="7">
    <source>
        <dbReference type="ARBA" id="ARBA00023136"/>
    </source>
</evidence>
<dbReference type="GO" id="GO:0005524">
    <property type="term" value="F:ATP binding"/>
    <property type="evidence" value="ECO:0007669"/>
    <property type="project" value="UniProtKB-KW"/>
</dbReference>
<proteinExistence type="inferred from homology"/>
<dbReference type="GO" id="GO:0016887">
    <property type="term" value="F:ATP hydrolysis activity"/>
    <property type="evidence" value="ECO:0007669"/>
    <property type="project" value="InterPro"/>
</dbReference>
<evidence type="ECO:0000256" key="10">
    <source>
        <dbReference type="SAM" id="Phobius"/>
    </source>
</evidence>
<dbReference type="EMBL" id="LYXU01000002">
    <property type="protein sequence ID" value="OBS24329.1"/>
    <property type="molecule type" value="Genomic_DNA"/>
</dbReference>
<dbReference type="GO" id="GO:0016020">
    <property type="term" value="C:membrane"/>
    <property type="evidence" value="ECO:0007669"/>
    <property type="project" value="UniProtKB-SubCell"/>
</dbReference>
<dbReference type="PANTHER" id="PTHR24221">
    <property type="entry name" value="ATP-BINDING CASSETTE SUB-FAMILY B"/>
    <property type="match status" value="1"/>
</dbReference>
<dbReference type="InterPro" id="IPR003593">
    <property type="entry name" value="AAA+_ATPase"/>
</dbReference>
<feature type="transmembrane region" description="Helical" evidence="10">
    <location>
        <begin position="583"/>
        <end position="606"/>
    </location>
</feature>
<dbReference type="GO" id="GO:0140359">
    <property type="term" value="F:ABC-type transporter activity"/>
    <property type="evidence" value="ECO:0007669"/>
    <property type="project" value="InterPro"/>
</dbReference>
<feature type="transmembrane region" description="Helical" evidence="10">
    <location>
        <begin position="294"/>
        <end position="315"/>
    </location>
</feature>
<evidence type="ECO:0000256" key="2">
    <source>
        <dbReference type="ARBA" id="ARBA00022448"/>
    </source>
</evidence>
<protein>
    <recommendedName>
        <fullName evidence="15">ABC transporter domain-containing protein</fullName>
    </recommendedName>
</protein>
<keyword evidence="14" id="KW-1185">Reference proteome</keyword>
<feature type="transmembrane region" description="Helical" evidence="10">
    <location>
        <begin position="272"/>
        <end position="288"/>
    </location>
</feature>
<keyword evidence="5" id="KW-0067">ATP-binding</keyword>
<evidence type="ECO:0000256" key="9">
    <source>
        <dbReference type="SAM" id="MobiDB-lite"/>
    </source>
</evidence>
<keyword evidence="4" id="KW-0547">Nucleotide-binding</keyword>
<keyword evidence="3 10" id="KW-0812">Transmembrane</keyword>
<name>A0A1B8AUX0_FUSPO</name>
<feature type="transmembrane region" description="Helical" evidence="10">
    <location>
        <begin position="440"/>
        <end position="461"/>
    </location>
</feature>
<dbReference type="PROSITE" id="PS50893">
    <property type="entry name" value="ABC_TRANSPORTER_2"/>
    <property type="match status" value="1"/>
</dbReference>
<keyword evidence="7 10" id="KW-0472">Membrane</keyword>
<feature type="transmembrane region" description="Helical" evidence="10">
    <location>
        <begin position="669"/>
        <end position="688"/>
    </location>
</feature>
<dbReference type="InterPro" id="IPR036640">
    <property type="entry name" value="ABC1_TM_sf"/>
</dbReference>
<accession>A0A1B8AUX0</accession>
<dbReference type="AlphaFoldDB" id="A0A1B8AUX0"/>
<sequence length="999" mass="111827">MPDRNAFPTENRFRRALYALPFLAITALMTRAFGMAEPIGPTIEEMVKTSVFTGPGVNVPIIKGFYGIPILDEIFNVVTAAFANLQFYVDKKAYWQSLVFLTDFAGMYAVVQLESYRPGNTFPISKYPVVFLFVSQIIAIGCTAPIFFFLAYVFTPAYKLTTPSLGRVGVEPCKAIYAAVVLALTSFACWLSNMPPSILQASNALHYTTAISAVGFYLFHTVANVGRTKPAKTSSARLFDRLAIGLLLLGYVAEGVVTILERNDQSKEAQTVHLVLLITIWLLISIQQDALRLLILGTSLSTLTFEIPLLVFSALGNLSTALSVTRLASQAVRALPLFSLAIYYLTYRGNDYTELFNNEESEPFLQTSGASEYTSYGTQPPRDTDYNSDTFTQGSEEDDDVIDIKRERAKRLNEKGGWWGYLADFSIFVPFLVPKKDRKVQLCILLCLTCIVATRAFNVLVPRQLGIVADQLLAKENPFQALFVWLGLSMLSHDILIGFIVDLTKIPIKQFSYRSLTNAAFNHVLSLPMEFHSERDSAEVMKAIEQGEALTNVLDTLLIELLPTFVDLMIAFIFLYWKFNSYVALAMAAAATTFITFEVYATSWNLDNRRESSKSKREEVRVMHQAVQGWQTVTYFNMFGFERRRFGGAVDKQLNAAKAWERRDACIQALLNAIVPCTFFILASLVIYDVFQGGSSPGDFVFFIQYWEYLIWPLKFLSHQYRYLMSDLVDAERLLYLLQTKPSITDKEGAKELEKVHGRVEFKNVSFSYDPRKTTIQDLSLSVEQGQTVALVGETGAGKSSIMKLLLRFYDINQGSITIDGHDIRDITLSSLRDALGVVPQDPLLFNASVLENMRYARPSATDEEIYDACRAAAIHDKILSFVDGYNTEVGEQGVKLSGGEIQRLAIARVFLKNPPILILDEATSAIDTNTESSIQGALDELKRERSTFIIAHRLSTIVSADKILVIHDGKVVESGTHAELIAIEGRYKQLWNKQIANK</sequence>
<comment type="caution">
    <text evidence="13">The sequence shown here is derived from an EMBL/GenBank/DDBJ whole genome shotgun (WGS) entry which is preliminary data.</text>
</comment>
<dbReference type="CDD" id="cd18583">
    <property type="entry name" value="ABC_6TM_HMT1"/>
    <property type="match status" value="1"/>
</dbReference>
<dbReference type="Gene3D" id="1.20.1560.10">
    <property type="entry name" value="ABC transporter type 1, transmembrane domain"/>
    <property type="match status" value="1"/>
</dbReference>
<organism evidence="13 14">
    <name type="scientific">Fusarium poae</name>
    <dbReference type="NCBI Taxonomy" id="36050"/>
    <lineage>
        <taxon>Eukaryota</taxon>
        <taxon>Fungi</taxon>
        <taxon>Dikarya</taxon>
        <taxon>Ascomycota</taxon>
        <taxon>Pezizomycotina</taxon>
        <taxon>Sordariomycetes</taxon>
        <taxon>Hypocreomycetidae</taxon>
        <taxon>Hypocreales</taxon>
        <taxon>Nectriaceae</taxon>
        <taxon>Fusarium</taxon>
    </lineage>
</organism>
<comment type="similarity">
    <text evidence="8">Belongs to the ABC transporter superfamily. ABCB family. Heavy Metal importer (TC 3.A.1.210) subfamily.</text>
</comment>
<reference evidence="13 14" key="1">
    <citation type="submission" date="2016-06" db="EMBL/GenBank/DDBJ databases">
        <title>Living apart together: crosstalk between the core and supernumerary genomes in a fungal plant pathogen.</title>
        <authorList>
            <person name="Vanheule A."/>
            <person name="Audenaert K."/>
            <person name="Warris S."/>
            <person name="Van De Geest H."/>
            <person name="Schijlen E."/>
            <person name="Hofte M."/>
            <person name="De Saeger S."/>
            <person name="Haesaert G."/>
            <person name="Waalwijk C."/>
            <person name="Van Der Lee T."/>
        </authorList>
    </citation>
    <scope>NUCLEOTIDE SEQUENCE [LARGE SCALE GENOMIC DNA]</scope>
    <source>
        <strain evidence="13 14">2516</strain>
    </source>
</reference>
<feature type="transmembrane region" description="Helical" evidence="10">
    <location>
        <begin position="327"/>
        <end position="346"/>
    </location>
</feature>
<gene>
    <name evidence="13" type="ORF">FPOA_04874</name>
</gene>
<dbReference type="Pfam" id="PF00005">
    <property type="entry name" value="ABC_tran"/>
    <property type="match status" value="1"/>
</dbReference>
<dbReference type="SUPFAM" id="SSF90123">
    <property type="entry name" value="ABC transporter transmembrane region"/>
    <property type="match status" value="1"/>
</dbReference>
<feature type="transmembrane region" description="Helical" evidence="10">
    <location>
        <begin position="131"/>
        <end position="155"/>
    </location>
</feature>